<dbReference type="Proteomes" id="UP000265703">
    <property type="component" value="Unassembled WGS sequence"/>
</dbReference>
<dbReference type="STRING" id="658196.A0A397T780"/>
<name>A0A397T780_9GLOM</name>
<reference evidence="1 2" key="1">
    <citation type="submission" date="2018-06" db="EMBL/GenBank/DDBJ databases">
        <title>Comparative genomics reveals the genomic features of Rhizophagus irregularis, R. cerebriforme, R. diaphanum and Gigaspora rosea, and their symbiotic lifestyle signature.</title>
        <authorList>
            <person name="Morin E."/>
            <person name="San Clemente H."/>
            <person name="Chen E.C.H."/>
            <person name="De La Providencia I."/>
            <person name="Hainaut M."/>
            <person name="Kuo A."/>
            <person name="Kohler A."/>
            <person name="Murat C."/>
            <person name="Tang N."/>
            <person name="Roy S."/>
            <person name="Loubradou J."/>
            <person name="Henrissat B."/>
            <person name="Grigoriev I.V."/>
            <person name="Corradi N."/>
            <person name="Roux C."/>
            <person name="Martin F.M."/>
        </authorList>
    </citation>
    <scope>NUCLEOTIDE SEQUENCE [LARGE SCALE GENOMIC DNA]</scope>
    <source>
        <strain evidence="1 2">DAOM 227022</strain>
    </source>
</reference>
<protein>
    <submittedName>
        <fullName evidence="1">Uncharacterized protein</fullName>
    </submittedName>
</protein>
<sequence length="208" mass="24427">MTLNKCTELLNSDDILAKIQLYHLEYLLNKNSSEDLSHILAKINQISNIKNYKSLLLIRCKIYIELKQYHEAKLDFDALSIKSYDNYDISFIYLLQEYSDFWSYLCEINKINNNRVTKLGIVNDFSKFMYKGRGIYFISNAINLNSELCRKIDANSLSGQVLCSKNEEFHLDLPALDFFYNRHIIWKINVKKISEGCCIKFIVKNKTC</sequence>
<gene>
    <name evidence="1" type="ORF">C1645_591297</name>
</gene>
<proteinExistence type="predicted"/>
<evidence type="ECO:0000313" key="2">
    <source>
        <dbReference type="Proteomes" id="UP000265703"/>
    </source>
</evidence>
<evidence type="ECO:0000313" key="1">
    <source>
        <dbReference type="EMBL" id="RIA94063.1"/>
    </source>
</evidence>
<accession>A0A397T780</accession>
<keyword evidence="2" id="KW-1185">Reference proteome</keyword>
<dbReference type="EMBL" id="QKYT01000091">
    <property type="protein sequence ID" value="RIA94063.1"/>
    <property type="molecule type" value="Genomic_DNA"/>
</dbReference>
<dbReference type="OrthoDB" id="2422324at2759"/>
<dbReference type="AlphaFoldDB" id="A0A397T780"/>
<comment type="caution">
    <text evidence="1">The sequence shown here is derived from an EMBL/GenBank/DDBJ whole genome shotgun (WGS) entry which is preliminary data.</text>
</comment>
<organism evidence="1 2">
    <name type="scientific">Glomus cerebriforme</name>
    <dbReference type="NCBI Taxonomy" id="658196"/>
    <lineage>
        <taxon>Eukaryota</taxon>
        <taxon>Fungi</taxon>
        <taxon>Fungi incertae sedis</taxon>
        <taxon>Mucoromycota</taxon>
        <taxon>Glomeromycotina</taxon>
        <taxon>Glomeromycetes</taxon>
        <taxon>Glomerales</taxon>
        <taxon>Glomeraceae</taxon>
        <taxon>Glomus</taxon>
    </lineage>
</organism>